<dbReference type="InterPro" id="IPR000642">
    <property type="entry name" value="Peptidase_M41"/>
</dbReference>
<comment type="caution">
    <text evidence="9">The sequence shown here is derived from an EMBL/GenBank/DDBJ whole genome shotgun (WGS) entry which is preliminary data.</text>
</comment>
<dbReference type="InterPro" id="IPR041569">
    <property type="entry name" value="AAA_lid_3"/>
</dbReference>
<feature type="compositionally biased region" description="Basic and acidic residues" evidence="7">
    <location>
        <begin position="352"/>
        <end position="362"/>
    </location>
</feature>
<name>A0AAV7EJX6_ARIFI</name>
<evidence type="ECO:0000313" key="10">
    <source>
        <dbReference type="Proteomes" id="UP000825729"/>
    </source>
</evidence>
<dbReference type="GO" id="GO:0005524">
    <property type="term" value="F:ATP binding"/>
    <property type="evidence" value="ECO:0007669"/>
    <property type="project" value="InterPro"/>
</dbReference>
<dbReference type="GO" id="GO:0004222">
    <property type="term" value="F:metalloendopeptidase activity"/>
    <property type="evidence" value="ECO:0007669"/>
    <property type="project" value="InterPro"/>
</dbReference>
<evidence type="ECO:0000256" key="4">
    <source>
        <dbReference type="ARBA" id="ARBA00022801"/>
    </source>
</evidence>
<keyword evidence="10" id="KW-1185">Reference proteome</keyword>
<dbReference type="FunFam" id="1.20.58.760:FF:000012">
    <property type="entry name" value="probable inactive ATP-dependent zinc metalloprotease FTSHI 2, chloroplastic"/>
    <property type="match status" value="1"/>
</dbReference>
<feature type="compositionally biased region" description="Acidic residues" evidence="7">
    <location>
        <begin position="366"/>
        <end position="376"/>
    </location>
</feature>
<evidence type="ECO:0000256" key="5">
    <source>
        <dbReference type="ARBA" id="ARBA00022946"/>
    </source>
</evidence>
<dbReference type="InterPro" id="IPR027417">
    <property type="entry name" value="P-loop_NTPase"/>
</dbReference>
<dbReference type="CDD" id="cd19501">
    <property type="entry name" value="RecA-like_FtsH"/>
    <property type="match status" value="1"/>
</dbReference>
<evidence type="ECO:0000256" key="1">
    <source>
        <dbReference type="ARBA" id="ARBA00010044"/>
    </source>
</evidence>
<feature type="region of interest" description="Disordered" evidence="7">
    <location>
        <begin position="352"/>
        <end position="376"/>
    </location>
</feature>
<dbReference type="SUPFAM" id="SSF52540">
    <property type="entry name" value="P-loop containing nucleoside triphosphate hydrolases"/>
    <property type="match status" value="1"/>
</dbReference>
<dbReference type="EMBL" id="JAINDJ010000004">
    <property type="protein sequence ID" value="KAG9449160.1"/>
    <property type="molecule type" value="Genomic_DNA"/>
</dbReference>
<dbReference type="Gene3D" id="3.40.50.300">
    <property type="entry name" value="P-loop containing nucleotide triphosphate hydrolases"/>
    <property type="match status" value="1"/>
</dbReference>
<dbReference type="AlphaFoldDB" id="A0AAV7EJX6"/>
<evidence type="ECO:0000256" key="7">
    <source>
        <dbReference type="SAM" id="MobiDB-lite"/>
    </source>
</evidence>
<evidence type="ECO:0000256" key="3">
    <source>
        <dbReference type="ARBA" id="ARBA00022670"/>
    </source>
</evidence>
<dbReference type="GO" id="GO:0009507">
    <property type="term" value="C:chloroplast"/>
    <property type="evidence" value="ECO:0007669"/>
    <property type="project" value="TreeGrafter"/>
</dbReference>
<dbReference type="PANTHER" id="PTHR23076">
    <property type="entry name" value="METALLOPROTEASE M41 FTSH"/>
    <property type="match status" value="1"/>
</dbReference>
<comment type="similarity">
    <text evidence="1">In the C-terminal section; belongs to the peptidase M41 family.</text>
</comment>
<comment type="similarity">
    <text evidence="2">In the N-terminal section; belongs to the AAA ATPase family.</text>
</comment>
<accession>A0AAV7EJX6</accession>
<dbReference type="InterPro" id="IPR003960">
    <property type="entry name" value="ATPase_AAA_CS"/>
</dbReference>
<proteinExistence type="inferred from homology"/>
<dbReference type="PROSITE" id="PS00674">
    <property type="entry name" value="AAA"/>
    <property type="match status" value="1"/>
</dbReference>
<dbReference type="InterPro" id="IPR037219">
    <property type="entry name" value="Peptidase_M41-like"/>
</dbReference>
<feature type="domain" description="AAA+ ATPase" evidence="8">
    <location>
        <begin position="448"/>
        <end position="587"/>
    </location>
</feature>
<dbReference type="GO" id="GO:0006508">
    <property type="term" value="P:proteolysis"/>
    <property type="evidence" value="ECO:0007669"/>
    <property type="project" value="UniProtKB-KW"/>
</dbReference>
<dbReference type="Gene3D" id="1.10.8.60">
    <property type="match status" value="1"/>
</dbReference>
<sequence>MLTSNLNSPASVMNCIIGSSSFSPLSLKKYSRIRGRYRLCYYLSATSCNLNAAEGEKDERKKCVSKLLGLSVTFTAVSSVLPQPPALAKVSEKKRPTRKEEVLSPEEVKSWTRELPVVGDRIPYTDLLKLKEEGKLKHIIKLPSVHLKQQPDSVLVVLDDSRVFRTVLPTIARDEKFWESWDRLEINSLCMNAYTPPIKKPELPSPYLGLLQKIPLYLFSKVKFKPASKRALELEKMRKELRMKGKAEVERVRKEQEMLEKAVRAQKKIEEREIKKRLRKEQYEQSLRKAQKNYKNMALVWADLARNQSVSTALGFVIFFLFYQTVVLNYRKQKKDYEDRLKIEKAEAEERKKMRKLEKETQGIEDNAEDIEEGEGEENPYMKMATQFMRSGARVRRARSRRPPQYLDQSVDVKFSDVAGLGKIRLELEEVVKFFTHGEMYRRRGVRIPGGILLCGPPGVGKTLLAKAVAGEAGVNFFSISASQFVEIYVGVGASRVRALYQEAKENAPSVVFIDELDAVGRERGLIKGSGGQERDATLNQLLVCLDGFEGRGEVITIAATNRPDILDPALVRPGRFDRKIYIPKPSLVGRIEILKVHARKKPMAEDVDYMAVASMTRGMVGAELANIIEVAAISMMRDGRSEITTDDLLQAVQIEERGMLDRKERTPEMWKQLAINEAAMAVVAVNFPDMKNIEFVTIAPRAGRELGYVRVRMDHIKFQEGMLSRQSVLDHITVQVAPRAADEIWYGEEQLSTIWAETADNARSAARSFVLGGLSEKNYGLSNFWVADHINEIDLEAMRILSLCYQRAKEILQRNRKLMDAVVDELTLKRNLTKHEFSRLKQLPTEAASFVTVTWLDPLSLHTDRRWQQKVQ</sequence>
<dbReference type="InterPro" id="IPR003593">
    <property type="entry name" value="AAA+_ATPase"/>
</dbReference>
<dbReference type="FunFam" id="1.10.8.60:FF:000072">
    <property type="entry name" value="probable inactive ATP-dependent zinc metalloprotease FTSHI 2, chloroplastic"/>
    <property type="match status" value="1"/>
</dbReference>
<evidence type="ECO:0000259" key="8">
    <source>
        <dbReference type="SMART" id="SM00382"/>
    </source>
</evidence>
<dbReference type="GO" id="GO:0016887">
    <property type="term" value="F:ATP hydrolysis activity"/>
    <property type="evidence" value="ECO:0007669"/>
    <property type="project" value="InterPro"/>
</dbReference>
<dbReference type="SMART" id="SM00382">
    <property type="entry name" value="AAA"/>
    <property type="match status" value="1"/>
</dbReference>
<reference evidence="9 10" key="1">
    <citation type="submission" date="2021-07" db="EMBL/GenBank/DDBJ databases">
        <title>The Aristolochia fimbriata genome: insights into angiosperm evolution, floral development and chemical biosynthesis.</title>
        <authorList>
            <person name="Jiao Y."/>
        </authorList>
    </citation>
    <scope>NUCLEOTIDE SEQUENCE [LARGE SCALE GENOMIC DNA]</scope>
    <source>
        <strain evidence="9">IBCAS-2021</strain>
        <tissue evidence="9">Leaf</tissue>
    </source>
</reference>
<dbReference type="SUPFAM" id="SSF140990">
    <property type="entry name" value="FtsH protease domain-like"/>
    <property type="match status" value="1"/>
</dbReference>
<dbReference type="InterPro" id="IPR003959">
    <property type="entry name" value="ATPase_AAA_core"/>
</dbReference>
<dbReference type="Pfam" id="PF00004">
    <property type="entry name" value="AAA"/>
    <property type="match status" value="1"/>
</dbReference>
<dbReference type="Pfam" id="PF17862">
    <property type="entry name" value="AAA_lid_3"/>
    <property type="match status" value="1"/>
</dbReference>
<dbReference type="PANTHER" id="PTHR23076:SF56">
    <property type="entry name" value="INACTIVE ATP-DEPENDENT ZINC METALLOPROTEASE FTSHI 2, CHLOROPLASTIC-RELATED"/>
    <property type="match status" value="1"/>
</dbReference>
<organism evidence="9 10">
    <name type="scientific">Aristolochia fimbriata</name>
    <name type="common">White veined hardy Dutchman's pipe vine</name>
    <dbReference type="NCBI Taxonomy" id="158543"/>
    <lineage>
        <taxon>Eukaryota</taxon>
        <taxon>Viridiplantae</taxon>
        <taxon>Streptophyta</taxon>
        <taxon>Embryophyta</taxon>
        <taxon>Tracheophyta</taxon>
        <taxon>Spermatophyta</taxon>
        <taxon>Magnoliopsida</taxon>
        <taxon>Magnoliidae</taxon>
        <taxon>Piperales</taxon>
        <taxon>Aristolochiaceae</taxon>
        <taxon>Aristolochia</taxon>
    </lineage>
</organism>
<gene>
    <name evidence="9" type="ORF">H6P81_009125</name>
</gene>
<keyword evidence="4" id="KW-0378">Hydrolase</keyword>
<dbReference type="Proteomes" id="UP000825729">
    <property type="component" value="Unassembled WGS sequence"/>
</dbReference>
<dbReference type="FunFam" id="3.40.50.300:FF:000982">
    <property type="entry name" value="Inactive ATP-dependent zinc metalloprotease FTSHI 2 like"/>
    <property type="match status" value="1"/>
</dbReference>
<protein>
    <recommendedName>
        <fullName evidence="8">AAA+ ATPase domain-containing protein</fullName>
    </recommendedName>
</protein>
<dbReference type="Pfam" id="PF01434">
    <property type="entry name" value="Peptidase_M41"/>
    <property type="match status" value="1"/>
</dbReference>
<dbReference type="GO" id="GO:0045037">
    <property type="term" value="P:protein import into chloroplast stroma"/>
    <property type="evidence" value="ECO:0007669"/>
    <property type="project" value="TreeGrafter"/>
</dbReference>
<dbReference type="Gene3D" id="1.20.58.760">
    <property type="entry name" value="Peptidase M41"/>
    <property type="match status" value="1"/>
</dbReference>
<evidence type="ECO:0000256" key="2">
    <source>
        <dbReference type="ARBA" id="ARBA00010550"/>
    </source>
</evidence>
<evidence type="ECO:0000313" key="9">
    <source>
        <dbReference type="EMBL" id="KAG9449160.1"/>
    </source>
</evidence>
<keyword evidence="6" id="KW-0175">Coiled coil</keyword>
<feature type="coiled-coil region" evidence="6">
    <location>
        <begin position="252"/>
        <end position="300"/>
    </location>
</feature>
<keyword evidence="3" id="KW-0645">Protease</keyword>
<evidence type="ECO:0000256" key="6">
    <source>
        <dbReference type="SAM" id="Coils"/>
    </source>
</evidence>
<dbReference type="GO" id="GO:0004176">
    <property type="term" value="F:ATP-dependent peptidase activity"/>
    <property type="evidence" value="ECO:0007669"/>
    <property type="project" value="InterPro"/>
</dbReference>
<keyword evidence="5" id="KW-0809">Transit peptide</keyword>